<dbReference type="STRING" id="1036181.SAMN05421756_101186"/>
<evidence type="ECO:0000256" key="5">
    <source>
        <dbReference type="ARBA" id="ARBA00022723"/>
    </source>
</evidence>
<comment type="pathway">
    <text evidence="1 10">Isoprenoid biosynthesis; dimethylallyl diphosphate biosynthesis; dimethylallyl diphosphate from isopentenyl diphosphate: step 1/1.</text>
</comment>
<dbReference type="GO" id="GO:0005737">
    <property type="term" value="C:cytoplasm"/>
    <property type="evidence" value="ECO:0007669"/>
    <property type="project" value="UniProtKB-SubCell"/>
</dbReference>
<dbReference type="UniPathway" id="UPA00059">
    <property type="reaction ID" value="UER00104"/>
</dbReference>
<accession>A0A1H8ZC66</accession>
<comment type="subcellular location">
    <subcellularLocation>
        <location evidence="10">Cytoplasm</location>
    </subcellularLocation>
</comment>
<evidence type="ECO:0000256" key="9">
    <source>
        <dbReference type="ARBA" id="ARBA00023235"/>
    </source>
</evidence>
<reference evidence="14" key="1">
    <citation type="submission" date="2016-10" db="EMBL/GenBank/DDBJ databases">
        <authorList>
            <person name="Varghese N."/>
            <person name="Submissions S."/>
        </authorList>
    </citation>
    <scope>NUCLEOTIDE SEQUENCE [LARGE SCALE GENOMIC DNA]</scope>
    <source>
        <strain evidence="14">CGMCC 4.6856</strain>
    </source>
</reference>
<dbReference type="PANTHER" id="PTHR10885">
    <property type="entry name" value="ISOPENTENYL-DIPHOSPHATE DELTA-ISOMERASE"/>
    <property type="match status" value="1"/>
</dbReference>
<dbReference type="FunFam" id="3.90.79.10:FF:000009">
    <property type="entry name" value="Isopentenyl-diphosphate Delta-isomerase"/>
    <property type="match status" value="1"/>
</dbReference>
<dbReference type="PIRSF" id="PIRSF018427">
    <property type="entry name" value="Isopntndiph_ism"/>
    <property type="match status" value="1"/>
</dbReference>
<dbReference type="NCBIfam" id="TIGR02150">
    <property type="entry name" value="IPP_isom_1"/>
    <property type="match status" value="1"/>
</dbReference>
<sequence length="189" mass="20603">MVATATPSPLHAADEVVLVDADGTPVGSAPRLSVHDEQTPLHLAFSSYVGDGEGRVLLTRRALDKRTWPGVWTNTCCGHPRPGEPLEDAVRRRMVDELGLEVGELTCTLPDFAYRATDASGVVENEVCPVFTARTHPGSTLSPNASEVMEWRWVEWGSLAQAVRATPFAFSPWAALQVPQLDERTTAWL</sequence>
<comment type="catalytic activity">
    <reaction evidence="10">
        <text>isopentenyl diphosphate = dimethylallyl diphosphate</text>
        <dbReference type="Rhea" id="RHEA:23284"/>
        <dbReference type="ChEBI" id="CHEBI:57623"/>
        <dbReference type="ChEBI" id="CHEBI:128769"/>
        <dbReference type="EC" id="5.3.3.2"/>
    </reaction>
</comment>
<protein>
    <recommendedName>
        <fullName evidence="3 10">Isopentenyl-diphosphate Delta-isomerase</fullName>
        <shortName evidence="10">IPP isomerase</shortName>
        <ecNumber evidence="3 10">5.3.3.2</ecNumber>
    </recommendedName>
    <alternativeName>
        <fullName evidence="10">IPP:DMAPP isomerase</fullName>
    </alternativeName>
    <alternativeName>
        <fullName evidence="10">Isopentenyl pyrophosphate isomerase</fullName>
    </alternativeName>
</protein>
<feature type="active site" evidence="10 11">
    <location>
        <position position="77"/>
    </location>
</feature>
<dbReference type="Pfam" id="PF00293">
    <property type="entry name" value="NUDIX"/>
    <property type="match status" value="1"/>
</dbReference>
<feature type="active site" evidence="10 11">
    <location>
        <position position="126"/>
    </location>
</feature>
<keyword evidence="14" id="KW-1185">Reference proteome</keyword>
<evidence type="ECO:0000259" key="12">
    <source>
        <dbReference type="PROSITE" id="PS51462"/>
    </source>
</evidence>
<dbReference type="Gene3D" id="3.90.79.10">
    <property type="entry name" value="Nucleoside Triphosphate Pyrophosphohydrolase"/>
    <property type="match status" value="1"/>
</dbReference>
<dbReference type="RefSeq" id="WP_091177261.1">
    <property type="nucleotide sequence ID" value="NZ_FOFA01000001.1"/>
</dbReference>
<evidence type="ECO:0000256" key="6">
    <source>
        <dbReference type="ARBA" id="ARBA00022842"/>
    </source>
</evidence>
<evidence type="ECO:0000313" key="13">
    <source>
        <dbReference type="EMBL" id="SEP62005.1"/>
    </source>
</evidence>
<evidence type="ECO:0000256" key="1">
    <source>
        <dbReference type="ARBA" id="ARBA00004826"/>
    </source>
</evidence>
<evidence type="ECO:0000256" key="7">
    <source>
        <dbReference type="ARBA" id="ARBA00023211"/>
    </source>
</evidence>
<dbReference type="Proteomes" id="UP000198504">
    <property type="component" value="Unassembled WGS sequence"/>
</dbReference>
<dbReference type="GO" id="GO:0008299">
    <property type="term" value="P:isoprenoid biosynthetic process"/>
    <property type="evidence" value="ECO:0007669"/>
    <property type="project" value="UniProtKB-UniRule"/>
</dbReference>
<keyword evidence="9 10" id="KW-0413">Isomerase</keyword>
<dbReference type="SUPFAM" id="SSF55811">
    <property type="entry name" value="Nudix"/>
    <property type="match status" value="1"/>
</dbReference>
<gene>
    <name evidence="10" type="primary">idi</name>
    <name evidence="13" type="ORF">SAMN05421756_101186</name>
</gene>
<evidence type="ECO:0000256" key="8">
    <source>
        <dbReference type="ARBA" id="ARBA00023229"/>
    </source>
</evidence>
<dbReference type="EMBL" id="FOFA01000001">
    <property type="protein sequence ID" value="SEP62005.1"/>
    <property type="molecule type" value="Genomic_DNA"/>
</dbReference>
<feature type="binding site" evidence="10">
    <location>
        <position position="42"/>
    </location>
    <ligand>
        <name>Mn(2+)</name>
        <dbReference type="ChEBI" id="CHEBI:29035"/>
    </ligand>
</feature>
<evidence type="ECO:0000256" key="11">
    <source>
        <dbReference type="PIRSR" id="PIRSR018427-1"/>
    </source>
</evidence>
<organism evidence="13 14">
    <name type="scientific">Microlunatus flavus</name>
    <dbReference type="NCBI Taxonomy" id="1036181"/>
    <lineage>
        <taxon>Bacteria</taxon>
        <taxon>Bacillati</taxon>
        <taxon>Actinomycetota</taxon>
        <taxon>Actinomycetes</taxon>
        <taxon>Propionibacteriales</taxon>
        <taxon>Propionibacteriaceae</taxon>
        <taxon>Microlunatus</taxon>
    </lineage>
</organism>
<name>A0A1H8ZC66_9ACTN</name>
<keyword evidence="6 10" id="KW-0460">Magnesium</keyword>
<dbReference type="HAMAP" id="MF_00202">
    <property type="entry name" value="Idi"/>
    <property type="match status" value="1"/>
</dbReference>
<feature type="domain" description="Nudix hydrolase" evidence="12">
    <location>
        <begin position="40"/>
        <end position="176"/>
    </location>
</feature>
<dbReference type="CDD" id="cd02885">
    <property type="entry name" value="NUDIX_IPP_Isomerase"/>
    <property type="match status" value="1"/>
</dbReference>
<dbReference type="GO" id="GO:0004452">
    <property type="term" value="F:isopentenyl-diphosphate delta-isomerase activity"/>
    <property type="evidence" value="ECO:0007669"/>
    <property type="project" value="UniProtKB-UniRule"/>
</dbReference>
<dbReference type="EC" id="5.3.3.2" evidence="3 10"/>
<dbReference type="InterPro" id="IPR056375">
    <property type="entry name" value="Idi_bact"/>
</dbReference>
<dbReference type="OrthoDB" id="9809458at2"/>
<evidence type="ECO:0000256" key="4">
    <source>
        <dbReference type="ARBA" id="ARBA00022490"/>
    </source>
</evidence>
<comment type="similarity">
    <text evidence="2 10">Belongs to the IPP isomerase type 1 family.</text>
</comment>
<feature type="binding site" evidence="10">
    <location>
        <position position="124"/>
    </location>
    <ligand>
        <name>Mn(2+)</name>
        <dbReference type="ChEBI" id="CHEBI:29035"/>
    </ligand>
</feature>
<evidence type="ECO:0000313" key="14">
    <source>
        <dbReference type="Proteomes" id="UP000198504"/>
    </source>
</evidence>
<dbReference type="AlphaFoldDB" id="A0A1H8ZC66"/>
<dbReference type="GO" id="GO:0050992">
    <property type="term" value="P:dimethylallyl diphosphate biosynthetic process"/>
    <property type="evidence" value="ECO:0007669"/>
    <property type="project" value="UniProtKB-UniRule"/>
</dbReference>
<dbReference type="PANTHER" id="PTHR10885:SF0">
    <property type="entry name" value="ISOPENTENYL-DIPHOSPHATE DELTA-ISOMERASE"/>
    <property type="match status" value="1"/>
</dbReference>
<keyword evidence="7 10" id="KW-0464">Manganese</keyword>
<dbReference type="InterPro" id="IPR000086">
    <property type="entry name" value="NUDIX_hydrolase_dom"/>
</dbReference>
<dbReference type="NCBIfam" id="NF002995">
    <property type="entry name" value="PRK03759.1"/>
    <property type="match status" value="1"/>
</dbReference>
<dbReference type="PROSITE" id="PS51462">
    <property type="entry name" value="NUDIX"/>
    <property type="match status" value="1"/>
</dbReference>
<keyword evidence="4 10" id="KW-0963">Cytoplasm</keyword>
<comment type="cofactor">
    <cofactor evidence="10">
        <name>Mg(2+)</name>
        <dbReference type="ChEBI" id="CHEBI:18420"/>
    </cofactor>
    <text evidence="10">Binds 1 Mg(2+) ion per subunit. The magnesium ion binds only when substrate is bound.</text>
</comment>
<evidence type="ECO:0000256" key="2">
    <source>
        <dbReference type="ARBA" id="ARBA00007579"/>
    </source>
</evidence>
<dbReference type="InterPro" id="IPR011876">
    <property type="entry name" value="IsopentenylPP_isomerase_typ1"/>
</dbReference>
<keyword evidence="8 10" id="KW-0414">Isoprene biosynthesis</keyword>
<feature type="binding site" evidence="10">
    <location>
        <position position="35"/>
    </location>
    <ligand>
        <name>Mn(2+)</name>
        <dbReference type="ChEBI" id="CHEBI:29035"/>
    </ligand>
</feature>
<evidence type="ECO:0000256" key="10">
    <source>
        <dbReference type="HAMAP-Rule" id="MF_00202"/>
    </source>
</evidence>
<feature type="binding site" evidence="10">
    <location>
        <position position="79"/>
    </location>
    <ligand>
        <name>Mn(2+)</name>
        <dbReference type="ChEBI" id="CHEBI:29035"/>
    </ligand>
</feature>
<keyword evidence="5 10" id="KW-0479">Metal-binding</keyword>
<dbReference type="InterPro" id="IPR015797">
    <property type="entry name" value="NUDIX_hydrolase-like_dom_sf"/>
</dbReference>
<feature type="binding site" evidence="10">
    <location>
        <position position="126"/>
    </location>
    <ligand>
        <name>Mn(2+)</name>
        <dbReference type="ChEBI" id="CHEBI:29035"/>
    </ligand>
</feature>
<comment type="function">
    <text evidence="10">Catalyzes the 1,3-allylic rearrangement of the homoallylic substrate isopentenyl (IPP) to its highly electrophilic allylic isomer, dimethylallyl diphosphate (DMAPP).</text>
</comment>
<evidence type="ECO:0000256" key="3">
    <source>
        <dbReference type="ARBA" id="ARBA00012057"/>
    </source>
</evidence>
<proteinExistence type="inferred from homology"/>
<dbReference type="GO" id="GO:0046872">
    <property type="term" value="F:metal ion binding"/>
    <property type="evidence" value="ECO:0007669"/>
    <property type="project" value="UniProtKB-KW"/>
</dbReference>
<feature type="binding site" evidence="10">
    <location>
        <position position="97"/>
    </location>
    <ligand>
        <name>Mg(2+)</name>
        <dbReference type="ChEBI" id="CHEBI:18420"/>
    </ligand>
</feature>
<comment type="cofactor">
    <cofactor evidence="10">
        <name>Mn(2+)</name>
        <dbReference type="ChEBI" id="CHEBI:29035"/>
    </cofactor>
    <text evidence="10">Binds 1 Mn(2+) ion per subunit.</text>
</comment>